<dbReference type="Gene3D" id="3.90.1570.10">
    <property type="entry name" value="tt1808, chain A"/>
    <property type="match status" value="1"/>
</dbReference>
<proteinExistence type="predicted"/>
<gene>
    <name evidence="2" type="ORF">CRENPOLYSF2_490006</name>
</gene>
<dbReference type="EMBL" id="FUKJ01000412">
    <property type="protein sequence ID" value="SJM95194.1"/>
    <property type="molecule type" value="Genomic_DNA"/>
</dbReference>
<dbReference type="InterPro" id="IPR012296">
    <property type="entry name" value="Nuclease_put_TT1808"/>
</dbReference>
<organism evidence="2 3">
    <name type="scientific">Crenothrix polyspora</name>
    <dbReference type="NCBI Taxonomy" id="360316"/>
    <lineage>
        <taxon>Bacteria</taxon>
        <taxon>Pseudomonadati</taxon>
        <taxon>Pseudomonadota</taxon>
        <taxon>Gammaproteobacteria</taxon>
        <taxon>Methylococcales</taxon>
        <taxon>Crenotrichaceae</taxon>
        <taxon>Crenothrix</taxon>
    </lineage>
</organism>
<dbReference type="AlphaFoldDB" id="A0A1R4HG47"/>
<name>A0A1R4HG47_9GAMM</name>
<sequence length="205" mass="23844">MQYGLQIVDIIMNFNPAHNPISEQDYLQGELLAESKHELINGQVYAMAEASENHNLLSLNMASELRNLLKGTPCRTFIADMKVKVGRDFYYPDVMVVCQQDNVHNYYKNAPVIIVEVLSKSTRRFDKINKRLQYQQIPSLEDYVLIEQDSAEIEVFSKQNHWQSAYYYLGDEITFVSLGVTVRVEDIYYQVNNEDVLEFLRDRSA</sequence>
<evidence type="ECO:0000313" key="2">
    <source>
        <dbReference type="EMBL" id="SJM95194.1"/>
    </source>
</evidence>
<dbReference type="Proteomes" id="UP000195442">
    <property type="component" value="Unassembled WGS sequence"/>
</dbReference>
<dbReference type="InterPro" id="IPR011335">
    <property type="entry name" value="Restrct_endonuc-II-like"/>
</dbReference>
<evidence type="ECO:0000259" key="1">
    <source>
        <dbReference type="Pfam" id="PF05685"/>
    </source>
</evidence>
<protein>
    <recommendedName>
        <fullName evidence="1">Putative restriction endonuclease domain-containing protein</fullName>
    </recommendedName>
</protein>
<feature type="domain" description="Putative restriction endonuclease" evidence="1">
    <location>
        <begin position="25"/>
        <end position="172"/>
    </location>
</feature>
<accession>A0A1R4HG47</accession>
<dbReference type="InterPro" id="IPR008538">
    <property type="entry name" value="Uma2"/>
</dbReference>
<dbReference type="PANTHER" id="PTHR36558">
    <property type="entry name" value="GLR1098 PROTEIN"/>
    <property type="match status" value="1"/>
</dbReference>
<reference evidence="3" key="1">
    <citation type="submission" date="2017-02" db="EMBL/GenBank/DDBJ databases">
        <authorList>
            <person name="Daims H."/>
        </authorList>
    </citation>
    <scope>NUCLEOTIDE SEQUENCE [LARGE SCALE GENOMIC DNA]</scope>
</reference>
<evidence type="ECO:0000313" key="3">
    <source>
        <dbReference type="Proteomes" id="UP000195442"/>
    </source>
</evidence>
<dbReference type="Pfam" id="PF05685">
    <property type="entry name" value="Uma2"/>
    <property type="match status" value="1"/>
</dbReference>
<dbReference type="PANTHER" id="PTHR36558:SF1">
    <property type="entry name" value="RESTRICTION ENDONUCLEASE DOMAIN-CONTAINING PROTEIN-RELATED"/>
    <property type="match status" value="1"/>
</dbReference>
<dbReference type="CDD" id="cd06260">
    <property type="entry name" value="DUF820-like"/>
    <property type="match status" value="1"/>
</dbReference>
<keyword evidence="3" id="KW-1185">Reference proteome</keyword>
<dbReference type="SUPFAM" id="SSF52980">
    <property type="entry name" value="Restriction endonuclease-like"/>
    <property type="match status" value="1"/>
</dbReference>